<dbReference type="Proteomes" id="UP001221150">
    <property type="component" value="Unassembled WGS sequence"/>
</dbReference>
<dbReference type="EMBL" id="JARJBB010000013">
    <property type="protein sequence ID" value="MDF3301434.1"/>
    <property type="molecule type" value="Genomic_DNA"/>
</dbReference>
<sequence>MPADADWARALHTLWLAAADMADVTGMASHVYALVRGLPGVTGVAGTRWTGDRPVYARSLDRGTEPLTLPAQPDPSPAGAARLRALLARTDRAPMLAERDLTGDDDGAFAPERDLLTGSGAKAALECRFLLGDDDWAALSVGLASPSAGDRMLPLQLRQVCEILVALHHRNLVGRSHERLQMEAAFLAEASLQMDESLDIEETLSRVARLAVPAVAEGCVVHLIRPEGRLLPVARAHVAATAQDWLAGIARHDAWLGRTLRAAAGGRQGVVLRGADLDGGPFGPRAGGPGAAVRALSVSPLRARGRALGTLTFLYQRDDDGISDLRFLDDLARRAALAIDTSTAYEQRRLHVAQLQHHLLPPALPAPPGLTLSAAYGVADASLDVGGDFYDAVVSGDRVALFIGDVCGRGAQAAAMTGLARHTLRTLLEDGARPAHALERLNTTLVREGVKRFVTSLVVVLTPDGDGRRMEAASAGHPRPLIRRAAGGVEEVPVSGMLMGVLPAARYTETTARLDPGDRLVLFTDGLSEARDDSGTMFAERLADAVHRCHAPPGDAARALVALAEEFRSAGDDDTAVLVAHIDTVKEGS</sequence>
<dbReference type="PROSITE" id="PS51746">
    <property type="entry name" value="PPM_2"/>
    <property type="match status" value="1"/>
</dbReference>
<protein>
    <submittedName>
        <fullName evidence="3">SpoIIE family protein phosphatase</fullName>
    </submittedName>
</protein>
<dbReference type="RefSeq" id="WP_276111007.1">
    <property type="nucleotide sequence ID" value="NZ_JARJBB010000013.1"/>
</dbReference>
<name>A0ABT6A9X1_9ACTN</name>
<feature type="domain" description="PPM-type phosphatase" evidence="2">
    <location>
        <begin position="375"/>
        <end position="582"/>
    </location>
</feature>
<evidence type="ECO:0000313" key="4">
    <source>
        <dbReference type="Proteomes" id="UP001221150"/>
    </source>
</evidence>
<keyword evidence="4" id="KW-1185">Reference proteome</keyword>
<dbReference type="Pfam" id="PF07228">
    <property type="entry name" value="SpoIIE"/>
    <property type="match status" value="1"/>
</dbReference>
<dbReference type="SMART" id="SM00065">
    <property type="entry name" value="GAF"/>
    <property type="match status" value="1"/>
</dbReference>
<reference evidence="3 4" key="1">
    <citation type="submission" date="2023-03" db="EMBL/GenBank/DDBJ databases">
        <title>Draft genome sequence of Streptomyces sp. K1PA1 isolated from peat swamp forest in Thailand.</title>
        <authorList>
            <person name="Klaysubun C."/>
            <person name="Duangmal K."/>
        </authorList>
    </citation>
    <scope>NUCLEOTIDE SEQUENCE [LARGE SCALE GENOMIC DNA]</scope>
    <source>
        <strain evidence="3 4">K1PA1</strain>
    </source>
</reference>
<accession>A0ABT6A9X1</accession>
<organism evidence="3 4">
    <name type="scientific">Streptomyces tropicalis</name>
    <dbReference type="NCBI Taxonomy" id="3034234"/>
    <lineage>
        <taxon>Bacteria</taxon>
        <taxon>Bacillati</taxon>
        <taxon>Actinomycetota</taxon>
        <taxon>Actinomycetes</taxon>
        <taxon>Kitasatosporales</taxon>
        <taxon>Streptomycetaceae</taxon>
        <taxon>Streptomyces</taxon>
    </lineage>
</organism>
<dbReference type="SUPFAM" id="SSF81606">
    <property type="entry name" value="PP2C-like"/>
    <property type="match status" value="1"/>
</dbReference>
<comment type="caution">
    <text evidence="3">The sequence shown here is derived from an EMBL/GenBank/DDBJ whole genome shotgun (WGS) entry which is preliminary data.</text>
</comment>
<dbReference type="PANTHER" id="PTHR43156">
    <property type="entry name" value="STAGE II SPORULATION PROTEIN E-RELATED"/>
    <property type="match status" value="1"/>
</dbReference>
<evidence type="ECO:0000313" key="3">
    <source>
        <dbReference type="EMBL" id="MDF3301434.1"/>
    </source>
</evidence>
<dbReference type="InterPro" id="IPR003018">
    <property type="entry name" value="GAF"/>
</dbReference>
<evidence type="ECO:0000256" key="1">
    <source>
        <dbReference type="ARBA" id="ARBA00022801"/>
    </source>
</evidence>
<dbReference type="SMART" id="SM00331">
    <property type="entry name" value="PP2C_SIG"/>
    <property type="match status" value="1"/>
</dbReference>
<dbReference type="InterPro" id="IPR029016">
    <property type="entry name" value="GAF-like_dom_sf"/>
</dbReference>
<dbReference type="PANTHER" id="PTHR43156:SF2">
    <property type="entry name" value="STAGE II SPORULATION PROTEIN E"/>
    <property type="match status" value="1"/>
</dbReference>
<dbReference type="Gene3D" id="3.60.40.10">
    <property type="entry name" value="PPM-type phosphatase domain"/>
    <property type="match status" value="1"/>
</dbReference>
<keyword evidence="1" id="KW-0378">Hydrolase</keyword>
<dbReference type="SUPFAM" id="SSF55781">
    <property type="entry name" value="GAF domain-like"/>
    <property type="match status" value="1"/>
</dbReference>
<dbReference type="InterPro" id="IPR052016">
    <property type="entry name" value="Bact_Sigma-Reg"/>
</dbReference>
<evidence type="ECO:0000259" key="2">
    <source>
        <dbReference type="PROSITE" id="PS51746"/>
    </source>
</evidence>
<dbReference type="InterPro" id="IPR001932">
    <property type="entry name" value="PPM-type_phosphatase-like_dom"/>
</dbReference>
<dbReference type="Gene3D" id="3.30.450.40">
    <property type="match status" value="1"/>
</dbReference>
<gene>
    <name evidence="3" type="ORF">P3H78_22985</name>
</gene>
<dbReference type="InterPro" id="IPR036457">
    <property type="entry name" value="PPM-type-like_dom_sf"/>
</dbReference>
<proteinExistence type="predicted"/>